<dbReference type="Pfam" id="PF00072">
    <property type="entry name" value="Response_reg"/>
    <property type="match status" value="1"/>
</dbReference>
<evidence type="ECO:0000259" key="2">
    <source>
        <dbReference type="PROSITE" id="PS50110"/>
    </source>
</evidence>
<dbReference type="GO" id="GO:0000160">
    <property type="term" value="P:phosphorelay signal transduction system"/>
    <property type="evidence" value="ECO:0007669"/>
    <property type="project" value="InterPro"/>
</dbReference>
<dbReference type="SUPFAM" id="SSF52172">
    <property type="entry name" value="CheY-like"/>
    <property type="match status" value="1"/>
</dbReference>
<sequence length="228" mass="26489">MADILGIKYQSAKQKLDGKRGFFYSELKLVYDYFHESLEEAKPYNGIFIVNDMHVRCNIVVSDEKVEIKEPGINYAYFHKNYYVVNPTGVKFNKDMKRVLRMDFLPAPKLAILDNDKELLELLKSVSNRYGIDASVYETAQEMMQAVDREDYDGYVIDWLLDYDENSEAVIKKIRSKSETVPIILLTGQLNQHEREIGETIMEYGVELVEKPTRVFILSSILLANLFF</sequence>
<feature type="modified residue" description="4-aspartylphosphate" evidence="1">
    <location>
        <position position="158"/>
    </location>
</feature>
<reference evidence="3 4" key="1">
    <citation type="journal article" date="2014" name="Genome Biol. Evol.">
        <title>The genome of the myxosporean Thelohanellus kitauei shows adaptations to nutrient acquisition within its fish host.</title>
        <authorList>
            <person name="Yang Y."/>
            <person name="Xiong J."/>
            <person name="Zhou Z."/>
            <person name="Huo F."/>
            <person name="Miao W."/>
            <person name="Ran C."/>
            <person name="Liu Y."/>
            <person name="Zhang J."/>
            <person name="Feng J."/>
            <person name="Wang M."/>
            <person name="Wang M."/>
            <person name="Wang L."/>
            <person name="Yao B."/>
        </authorList>
    </citation>
    <scope>NUCLEOTIDE SEQUENCE [LARGE SCALE GENOMIC DNA]</scope>
    <source>
        <strain evidence="3">Wuqing</strain>
    </source>
</reference>
<evidence type="ECO:0000313" key="3">
    <source>
        <dbReference type="EMBL" id="KII69265.1"/>
    </source>
</evidence>
<keyword evidence="1" id="KW-0597">Phosphoprotein</keyword>
<dbReference type="EMBL" id="JWZT01002486">
    <property type="protein sequence ID" value="KII69265.1"/>
    <property type="molecule type" value="Genomic_DNA"/>
</dbReference>
<gene>
    <name evidence="3" type="ORF">RF11_02927</name>
</gene>
<organism evidence="3 4">
    <name type="scientific">Thelohanellus kitauei</name>
    <name type="common">Myxosporean</name>
    <dbReference type="NCBI Taxonomy" id="669202"/>
    <lineage>
        <taxon>Eukaryota</taxon>
        <taxon>Metazoa</taxon>
        <taxon>Cnidaria</taxon>
        <taxon>Myxozoa</taxon>
        <taxon>Myxosporea</taxon>
        <taxon>Bivalvulida</taxon>
        <taxon>Platysporina</taxon>
        <taxon>Myxobolidae</taxon>
        <taxon>Thelohanellus</taxon>
    </lineage>
</organism>
<protein>
    <recommendedName>
        <fullName evidence="2">Response regulatory domain-containing protein</fullName>
    </recommendedName>
</protein>
<evidence type="ECO:0000313" key="4">
    <source>
        <dbReference type="Proteomes" id="UP000031668"/>
    </source>
</evidence>
<dbReference type="Proteomes" id="UP000031668">
    <property type="component" value="Unassembled WGS sequence"/>
</dbReference>
<proteinExistence type="predicted"/>
<dbReference type="InterPro" id="IPR001789">
    <property type="entry name" value="Sig_transdc_resp-reg_receiver"/>
</dbReference>
<dbReference type="Gene3D" id="3.40.50.2300">
    <property type="match status" value="1"/>
</dbReference>
<keyword evidence="4" id="KW-1185">Reference proteome</keyword>
<evidence type="ECO:0000256" key="1">
    <source>
        <dbReference type="PROSITE-ProRule" id="PRU00169"/>
    </source>
</evidence>
<dbReference type="InterPro" id="IPR011006">
    <property type="entry name" value="CheY-like_superfamily"/>
</dbReference>
<dbReference type="CDD" id="cd00156">
    <property type="entry name" value="REC"/>
    <property type="match status" value="1"/>
</dbReference>
<name>A0A0C2MYP1_THEKT</name>
<feature type="domain" description="Response regulatory" evidence="2">
    <location>
        <begin position="109"/>
        <end position="226"/>
    </location>
</feature>
<accession>A0A0C2MYP1</accession>
<comment type="caution">
    <text evidence="3">The sequence shown here is derived from an EMBL/GenBank/DDBJ whole genome shotgun (WGS) entry which is preliminary data.</text>
</comment>
<dbReference type="PROSITE" id="PS50110">
    <property type="entry name" value="RESPONSE_REGULATORY"/>
    <property type="match status" value="1"/>
</dbReference>
<dbReference type="AlphaFoldDB" id="A0A0C2MYP1"/>